<sequence>MPARDRPAIFLLSVRSASSPTISRRTDGAPREDRKQGPEFARGTRLDWHFGQGPVYPQGRGPAITPVV</sequence>
<dbReference type="EMBL" id="BMMK01000001">
    <property type="protein sequence ID" value="GGM33187.1"/>
    <property type="molecule type" value="Genomic_DNA"/>
</dbReference>
<dbReference type="Proteomes" id="UP000637578">
    <property type="component" value="Unassembled WGS sequence"/>
</dbReference>
<evidence type="ECO:0000313" key="2">
    <source>
        <dbReference type="EMBL" id="GGM33187.1"/>
    </source>
</evidence>
<reference evidence="2" key="2">
    <citation type="submission" date="2020-09" db="EMBL/GenBank/DDBJ databases">
        <authorList>
            <person name="Sun Q."/>
            <person name="Zhou Y."/>
        </authorList>
    </citation>
    <scope>NUCLEOTIDE SEQUENCE</scope>
    <source>
        <strain evidence="2">CGMCC 4.5737</strain>
    </source>
</reference>
<accession>A0A8J3C5I6</accession>
<name>A0A8J3C5I6_9PSEU</name>
<dbReference type="AlphaFoldDB" id="A0A8J3C5I6"/>
<feature type="compositionally biased region" description="Basic and acidic residues" evidence="1">
    <location>
        <begin position="24"/>
        <end position="48"/>
    </location>
</feature>
<proteinExistence type="predicted"/>
<reference evidence="2" key="1">
    <citation type="journal article" date="2014" name="Int. J. Syst. Evol. Microbiol.">
        <title>Complete genome sequence of Corynebacterium casei LMG S-19264T (=DSM 44701T), isolated from a smear-ripened cheese.</title>
        <authorList>
            <consortium name="US DOE Joint Genome Institute (JGI-PGF)"/>
            <person name="Walter F."/>
            <person name="Albersmeier A."/>
            <person name="Kalinowski J."/>
            <person name="Ruckert C."/>
        </authorList>
    </citation>
    <scope>NUCLEOTIDE SEQUENCE</scope>
    <source>
        <strain evidence="2">CGMCC 4.5737</strain>
    </source>
</reference>
<keyword evidence="3" id="KW-1185">Reference proteome</keyword>
<feature type="region of interest" description="Disordered" evidence="1">
    <location>
        <begin position="18"/>
        <end position="68"/>
    </location>
</feature>
<comment type="caution">
    <text evidence="2">The sequence shown here is derived from an EMBL/GenBank/DDBJ whole genome shotgun (WGS) entry which is preliminary data.</text>
</comment>
<evidence type="ECO:0000256" key="1">
    <source>
        <dbReference type="SAM" id="MobiDB-lite"/>
    </source>
</evidence>
<gene>
    <name evidence="2" type="ORF">GCM10012275_00800</name>
</gene>
<evidence type="ECO:0000313" key="3">
    <source>
        <dbReference type="Proteomes" id="UP000637578"/>
    </source>
</evidence>
<protein>
    <submittedName>
        <fullName evidence="2">Uncharacterized protein</fullName>
    </submittedName>
</protein>
<organism evidence="2 3">
    <name type="scientific">Longimycelium tulufanense</name>
    <dbReference type="NCBI Taxonomy" id="907463"/>
    <lineage>
        <taxon>Bacteria</taxon>
        <taxon>Bacillati</taxon>
        <taxon>Actinomycetota</taxon>
        <taxon>Actinomycetes</taxon>
        <taxon>Pseudonocardiales</taxon>
        <taxon>Pseudonocardiaceae</taxon>
        <taxon>Longimycelium</taxon>
    </lineage>
</organism>